<dbReference type="AlphaFoldDB" id="A0A7S3Y529"/>
<dbReference type="InterPro" id="IPR013087">
    <property type="entry name" value="Znf_C2H2_type"/>
</dbReference>
<evidence type="ECO:0000313" key="2">
    <source>
        <dbReference type="EMBL" id="CAE0641274.1"/>
    </source>
</evidence>
<gene>
    <name evidence="2" type="ORF">HAKA00212_LOCUS20102</name>
</gene>
<name>A0A7S3Y529_HETAK</name>
<feature type="domain" description="C2H2-type" evidence="1">
    <location>
        <begin position="129"/>
        <end position="149"/>
    </location>
</feature>
<reference evidence="2" key="1">
    <citation type="submission" date="2021-01" db="EMBL/GenBank/DDBJ databases">
        <authorList>
            <person name="Corre E."/>
            <person name="Pelletier E."/>
            <person name="Niang G."/>
            <person name="Scheremetjew M."/>
            <person name="Finn R."/>
            <person name="Kale V."/>
            <person name="Holt S."/>
            <person name="Cochrane G."/>
            <person name="Meng A."/>
            <person name="Brown T."/>
            <person name="Cohen L."/>
        </authorList>
    </citation>
    <scope>NUCLEOTIDE SEQUENCE</scope>
    <source>
        <strain evidence="2">CCMP3107</strain>
    </source>
</reference>
<evidence type="ECO:0000259" key="1">
    <source>
        <dbReference type="PROSITE" id="PS00028"/>
    </source>
</evidence>
<protein>
    <recommendedName>
        <fullName evidence="1">C2H2-type domain-containing protein</fullName>
    </recommendedName>
</protein>
<sequence>MQLLPTDFPSVVFEKIQSHFRAIGDQVLAFSTDTELRLLLPGVMENGGTPAVAAAGGRCPLAVGEGAEPLFSQAPGGRIPSGSILEVIGDIALRSQQRQPCFANSFGTPNQPRDATYFSCKQCNMNWICSSCAKCCHTDHELAVHIKNHNPSWACCYCPRKKNQCQLQVEVQQQCNGNNSTHHGNHDEGGDTTYSSTRNLRQQDVVSYNLIGLPNNETV</sequence>
<accession>A0A7S3Y529</accession>
<dbReference type="EMBL" id="HBIU01044639">
    <property type="protein sequence ID" value="CAE0641274.1"/>
    <property type="molecule type" value="Transcribed_RNA"/>
</dbReference>
<proteinExistence type="predicted"/>
<dbReference type="PROSITE" id="PS00028">
    <property type="entry name" value="ZINC_FINGER_C2H2_1"/>
    <property type="match status" value="1"/>
</dbReference>
<organism evidence="2">
    <name type="scientific">Heterosigma akashiwo</name>
    <name type="common">Chromophytic alga</name>
    <name type="synonym">Heterosigma carterae</name>
    <dbReference type="NCBI Taxonomy" id="2829"/>
    <lineage>
        <taxon>Eukaryota</taxon>
        <taxon>Sar</taxon>
        <taxon>Stramenopiles</taxon>
        <taxon>Ochrophyta</taxon>
        <taxon>Raphidophyceae</taxon>
        <taxon>Chattonellales</taxon>
        <taxon>Chattonellaceae</taxon>
        <taxon>Heterosigma</taxon>
    </lineage>
</organism>